<evidence type="ECO:0000313" key="1">
    <source>
        <dbReference type="EMBL" id="GAA54284.1"/>
    </source>
</evidence>
<accession>G7YMV3</accession>
<sequence length="180" mass="21245">MHLLCRAWLEIHHNVVRSAKAVRKCRTRIETEITGNRTYQFNLNDRIGADSGHLILRAVFVVIPPRKSTFYWIVMISPKLTVFRTCFADDDSSFTFAFMDWNEFSSETVLGHNNYTHYTERGKIIPWMTRVSDYYFRSSTIDLYGFTKRFSKHGLEVRNKTKNDPITYRISGIRVIDRYA</sequence>
<organism evidence="1 2">
    <name type="scientific">Clonorchis sinensis</name>
    <name type="common">Chinese liver fluke</name>
    <dbReference type="NCBI Taxonomy" id="79923"/>
    <lineage>
        <taxon>Eukaryota</taxon>
        <taxon>Metazoa</taxon>
        <taxon>Spiralia</taxon>
        <taxon>Lophotrochozoa</taxon>
        <taxon>Platyhelminthes</taxon>
        <taxon>Trematoda</taxon>
        <taxon>Digenea</taxon>
        <taxon>Opisthorchiida</taxon>
        <taxon>Opisthorchiata</taxon>
        <taxon>Opisthorchiidae</taxon>
        <taxon>Clonorchis</taxon>
    </lineage>
</organism>
<name>G7YMV3_CLOSI</name>
<keyword evidence="2" id="KW-1185">Reference proteome</keyword>
<gene>
    <name evidence="1" type="ORF">CLF_113560</name>
</gene>
<dbReference type="AlphaFoldDB" id="G7YMV3"/>
<protein>
    <submittedName>
        <fullName evidence="1">Uncharacterized protein</fullName>
    </submittedName>
</protein>
<evidence type="ECO:0000313" key="2">
    <source>
        <dbReference type="Proteomes" id="UP000008909"/>
    </source>
</evidence>
<reference key="2">
    <citation type="submission" date="2011-10" db="EMBL/GenBank/DDBJ databases">
        <title>The genome and transcriptome sequence of Clonorchis sinensis provide insights into the carcinogenic liver fluke.</title>
        <authorList>
            <person name="Wang X."/>
            <person name="Huang Y."/>
            <person name="Chen W."/>
            <person name="Liu H."/>
            <person name="Guo L."/>
            <person name="Chen Y."/>
            <person name="Luo F."/>
            <person name="Zhou W."/>
            <person name="Sun J."/>
            <person name="Mao Q."/>
            <person name="Liang P."/>
            <person name="Zhou C."/>
            <person name="Tian Y."/>
            <person name="Men J."/>
            <person name="Lv X."/>
            <person name="Huang L."/>
            <person name="Zhou J."/>
            <person name="Hu Y."/>
            <person name="Li R."/>
            <person name="Zhang F."/>
            <person name="Lei H."/>
            <person name="Li X."/>
            <person name="Hu X."/>
            <person name="Liang C."/>
            <person name="Xu J."/>
            <person name="Wu Z."/>
            <person name="Yu X."/>
        </authorList>
    </citation>
    <scope>NUCLEOTIDE SEQUENCE</scope>
    <source>
        <strain>Henan</strain>
    </source>
</reference>
<reference evidence="1" key="1">
    <citation type="journal article" date="2011" name="Genome Biol.">
        <title>The draft genome of the carcinogenic human liver fluke Clonorchis sinensis.</title>
        <authorList>
            <person name="Wang X."/>
            <person name="Chen W."/>
            <person name="Huang Y."/>
            <person name="Sun J."/>
            <person name="Men J."/>
            <person name="Liu H."/>
            <person name="Luo F."/>
            <person name="Guo L."/>
            <person name="Lv X."/>
            <person name="Deng C."/>
            <person name="Zhou C."/>
            <person name="Fan Y."/>
            <person name="Li X."/>
            <person name="Huang L."/>
            <person name="Hu Y."/>
            <person name="Liang C."/>
            <person name="Hu X."/>
            <person name="Xu J."/>
            <person name="Yu X."/>
        </authorList>
    </citation>
    <scope>NUCLEOTIDE SEQUENCE [LARGE SCALE GENOMIC DNA]</scope>
    <source>
        <strain evidence="1">Henan</strain>
    </source>
</reference>
<proteinExistence type="predicted"/>
<dbReference type="EMBL" id="DF143878">
    <property type="protein sequence ID" value="GAA54284.1"/>
    <property type="molecule type" value="Genomic_DNA"/>
</dbReference>
<dbReference type="Proteomes" id="UP000008909">
    <property type="component" value="Unassembled WGS sequence"/>
</dbReference>